<evidence type="ECO:0000313" key="2">
    <source>
        <dbReference type="Proteomes" id="UP000292052"/>
    </source>
</evidence>
<proteinExistence type="predicted"/>
<dbReference type="OrthoDB" id="10258585at2759"/>
<comment type="caution">
    <text evidence="1">The sequence shown here is derived from an EMBL/GenBank/DDBJ whole genome shotgun (WGS) entry which is preliminary data.</text>
</comment>
<evidence type="ECO:0000313" key="1">
    <source>
        <dbReference type="EMBL" id="RZB39358.1"/>
    </source>
</evidence>
<dbReference type="EMBL" id="QDEB01129005">
    <property type="protein sequence ID" value="RZB39358.1"/>
    <property type="molecule type" value="Genomic_DNA"/>
</dbReference>
<sequence>MNLKGIHMFIQINTGRRKIKILLQKPQSNQKYKKEKLQKPNGLRLIKHMYVSNLPTAITEQEFIDLMQKCLSTEIWDDKTKSKIAETDAQINERLRNWDNFLEENNKKQSSSSK</sequence>
<protein>
    <submittedName>
        <fullName evidence="1">Uncharacterized protein</fullName>
    </submittedName>
</protein>
<dbReference type="Proteomes" id="UP000292052">
    <property type="component" value="Unassembled WGS sequence"/>
</dbReference>
<name>A0A482V865_ASBVE</name>
<reference evidence="1 2" key="1">
    <citation type="submission" date="2017-03" db="EMBL/GenBank/DDBJ databases">
        <title>Genome of the blue death feigning beetle - Asbolus verrucosus.</title>
        <authorList>
            <person name="Rider S.D."/>
        </authorList>
    </citation>
    <scope>NUCLEOTIDE SEQUENCE [LARGE SCALE GENOMIC DNA]</scope>
    <source>
        <strain evidence="1">Butters</strain>
        <tissue evidence="1">Head and leg muscle</tissue>
    </source>
</reference>
<gene>
    <name evidence="1" type="ORF">BDFB_001989</name>
</gene>
<accession>A0A482V865</accession>
<keyword evidence="2" id="KW-1185">Reference proteome</keyword>
<dbReference type="AlphaFoldDB" id="A0A482V865"/>
<organism evidence="1 2">
    <name type="scientific">Asbolus verrucosus</name>
    <name type="common">Desert ironclad beetle</name>
    <dbReference type="NCBI Taxonomy" id="1661398"/>
    <lineage>
        <taxon>Eukaryota</taxon>
        <taxon>Metazoa</taxon>
        <taxon>Ecdysozoa</taxon>
        <taxon>Arthropoda</taxon>
        <taxon>Hexapoda</taxon>
        <taxon>Insecta</taxon>
        <taxon>Pterygota</taxon>
        <taxon>Neoptera</taxon>
        <taxon>Endopterygota</taxon>
        <taxon>Coleoptera</taxon>
        <taxon>Polyphaga</taxon>
        <taxon>Cucujiformia</taxon>
        <taxon>Tenebrionidae</taxon>
        <taxon>Pimeliinae</taxon>
        <taxon>Asbolus</taxon>
    </lineage>
</organism>